<reference evidence="2" key="1">
    <citation type="submission" date="2022-08" db="EMBL/GenBank/DDBJ databases">
        <authorList>
            <consortium name="DOE Joint Genome Institute"/>
            <person name="Min B."/>
            <person name="Riley R."/>
            <person name="Sierra-Patev S."/>
            <person name="Naranjo-Ortiz M."/>
            <person name="Looney B."/>
            <person name="Konkel Z."/>
            <person name="Slot J.C."/>
            <person name="Sakamoto Y."/>
            <person name="Steenwyk J.L."/>
            <person name="Rokas A."/>
            <person name="Carro J."/>
            <person name="Camarero S."/>
            <person name="Ferreira P."/>
            <person name="Molpeceres G."/>
            <person name="Ruiz-Duenas F.J."/>
            <person name="Serrano A."/>
            <person name="Henrissat B."/>
            <person name="Drula E."/>
            <person name="Hughes K.W."/>
            <person name="Mata J.L."/>
            <person name="Ishikawa N.K."/>
            <person name="Vargas-Isla R."/>
            <person name="Ushijima S."/>
            <person name="Smith C.A."/>
            <person name="Ahrendt S."/>
            <person name="Andreopoulos W."/>
            <person name="He G."/>
            <person name="Labutti K."/>
            <person name="Lipzen A."/>
            <person name="Ng V."/>
            <person name="Sandor L."/>
            <person name="Barry K."/>
            <person name="Martinez A.T."/>
            <person name="Xiao Y."/>
            <person name="Gibbons J.G."/>
            <person name="Terashima K."/>
            <person name="Hibbett D.S."/>
            <person name="Grigoriev I.V."/>
        </authorList>
    </citation>
    <scope>NUCLEOTIDE SEQUENCE</scope>
    <source>
        <strain evidence="2">TFB10291</strain>
    </source>
</reference>
<sequence length="99" mass="10813">MSANSNTNNNHFQIPCCREIQRFLPSCLLDHMRCQPLPFLLLPGALCFLTFLSNLCAVVVGTAVNRSIDDTLGDSVTGQRPLFLPATSGVWEDETCAGK</sequence>
<dbReference type="EMBL" id="MU793333">
    <property type="protein sequence ID" value="KAJ3785740.1"/>
    <property type="molecule type" value="Genomic_DNA"/>
</dbReference>
<accession>A0AA38L5Q0</accession>
<keyword evidence="3" id="KW-1185">Reference proteome</keyword>
<name>A0AA38L5Q0_9AGAR</name>
<comment type="caution">
    <text evidence="2">The sequence shown here is derived from an EMBL/GenBank/DDBJ whole genome shotgun (WGS) entry which is preliminary data.</text>
</comment>
<keyword evidence="1" id="KW-0472">Membrane</keyword>
<feature type="transmembrane region" description="Helical" evidence="1">
    <location>
        <begin position="39"/>
        <end position="64"/>
    </location>
</feature>
<organism evidence="2 3">
    <name type="scientific">Lentinula aff. detonsa</name>
    <dbReference type="NCBI Taxonomy" id="2804958"/>
    <lineage>
        <taxon>Eukaryota</taxon>
        <taxon>Fungi</taxon>
        <taxon>Dikarya</taxon>
        <taxon>Basidiomycota</taxon>
        <taxon>Agaricomycotina</taxon>
        <taxon>Agaricomycetes</taxon>
        <taxon>Agaricomycetidae</taxon>
        <taxon>Agaricales</taxon>
        <taxon>Marasmiineae</taxon>
        <taxon>Omphalotaceae</taxon>
        <taxon>Lentinula</taxon>
    </lineage>
</organism>
<dbReference type="AlphaFoldDB" id="A0AA38L5Q0"/>
<keyword evidence="1" id="KW-1133">Transmembrane helix</keyword>
<evidence type="ECO:0000256" key="1">
    <source>
        <dbReference type="SAM" id="Phobius"/>
    </source>
</evidence>
<proteinExistence type="predicted"/>
<dbReference type="Proteomes" id="UP001163798">
    <property type="component" value="Unassembled WGS sequence"/>
</dbReference>
<evidence type="ECO:0000313" key="2">
    <source>
        <dbReference type="EMBL" id="KAJ3785740.1"/>
    </source>
</evidence>
<protein>
    <submittedName>
        <fullName evidence="2">Uncharacterized protein</fullName>
    </submittedName>
</protein>
<evidence type="ECO:0000313" key="3">
    <source>
        <dbReference type="Proteomes" id="UP001163798"/>
    </source>
</evidence>
<keyword evidence="1" id="KW-0812">Transmembrane</keyword>
<gene>
    <name evidence="2" type="ORF">GGU10DRAFT_353974</name>
</gene>